<dbReference type="InterPro" id="IPR019194">
    <property type="entry name" value="Tscrpt_elong_fac_Eaf_N"/>
</dbReference>
<feature type="compositionally biased region" description="Acidic residues" evidence="1">
    <location>
        <begin position="247"/>
        <end position="272"/>
    </location>
</feature>
<dbReference type="Proteomes" id="UP001151518">
    <property type="component" value="Unassembled WGS sequence"/>
</dbReference>
<evidence type="ECO:0000256" key="1">
    <source>
        <dbReference type="SAM" id="MobiDB-lite"/>
    </source>
</evidence>
<feature type="compositionally biased region" description="Polar residues" evidence="1">
    <location>
        <begin position="351"/>
        <end position="360"/>
    </location>
</feature>
<feature type="compositionally biased region" description="Low complexity" evidence="1">
    <location>
        <begin position="210"/>
        <end position="219"/>
    </location>
</feature>
<sequence>MSINFDQQTTYQLRLGVTMQSNDESESVTEDSGFHLISRQLPRTTTKLCRETLETGSSLRARLLGTAGKNGENSGDRRPAIFEAGARDQKTVCTYEGEYVYISQGNDSTSPENDEVDCVLIYDNENKAFVIERVASNTTIKSSSQNGVGSGPGGPASGLLALPSNQYDPSKMKRKAETGSGPRRESTMDEAAEDELAKELEGMLDDVSDSGDASGAASSERLGRNDSMRQNDKWENLEEQLNLELAENLDDELFEAPGSDEDEFEEVDDAQFVDEMQERQNSVDDDEDMLFEEIDPSADIGSNGGVEHLASRGSGGSAADDDFEFEEVGSPSVTQISANSAGMDEALFGGSYTSSPNTLHQPGQDRSQQQQQGLQDRTTSISTASGRVTSGNMRASTDQDTEMGDEFEDLDFDLTQSLQGS</sequence>
<reference evidence="3" key="1">
    <citation type="submission" date="2022-07" db="EMBL/GenBank/DDBJ databases">
        <title>Phylogenomic reconstructions and comparative analyses of Kickxellomycotina fungi.</title>
        <authorList>
            <person name="Reynolds N.K."/>
            <person name="Stajich J.E."/>
            <person name="Barry K."/>
            <person name="Grigoriev I.V."/>
            <person name="Crous P."/>
            <person name="Smith M.E."/>
        </authorList>
    </citation>
    <scope>NUCLEOTIDE SEQUENCE</scope>
    <source>
        <strain evidence="3">NRRL 3115</strain>
    </source>
</reference>
<feature type="compositionally biased region" description="Polar residues" evidence="1">
    <location>
        <begin position="331"/>
        <end position="340"/>
    </location>
</feature>
<gene>
    <name evidence="3" type="ORF">GGI25_000085</name>
</gene>
<evidence type="ECO:0000313" key="3">
    <source>
        <dbReference type="EMBL" id="KAJ2681130.1"/>
    </source>
</evidence>
<feature type="compositionally biased region" description="Basic and acidic residues" evidence="1">
    <location>
        <begin position="221"/>
        <end position="236"/>
    </location>
</feature>
<comment type="caution">
    <text evidence="3">The sequence shown here is derived from an EMBL/GenBank/DDBJ whole genome shotgun (WGS) entry which is preliminary data.</text>
</comment>
<proteinExistence type="predicted"/>
<dbReference type="OrthoDB" id="125903at2759"/>
<protein>
    <recommendedName>
        <fullName evidence="2">Transcription elongation factor Eaf N-terminal domain-containing protein</fullName>
    </recommendedName>
</protein>
<feature type="region of interest" description="Disordered" evidence="1">
    <location>
        <begin position="140"/>
        <end position="406"/>
    </location>
</feature>
<dbReference type="Pfam" id="PF09816">
    <property type="entry name" value="EAF"/>
    <property type="match status" value="1"/>
</dbReference>
<organism evidence="3 4">
    <name type="scientific">Coemansia spiralis</name>
    <dbReference type="NCBI Taxonomy" id="417178"/>
    <lineage>
        <taxon>Eukaryota</taxon>
        <taxon>Fungi</taxon>
        <taxon>Fungi incertae sedis</taxon>
        <taxon>Zoopagomycota</taxon>
        <taxon>Kickxellomycotina</taxon>
        <taxon>Kickxellomycetes</taxon>
        <taxon>Kickxellales</taxon>
        <taxon>Kickxellaceae</taxon>
        <taxon>Coemansia</taxon>
    </lineage>
</organism>
<dbReference type="EMBL" id="JANBTW010000001">
    <property type="protein sequence ID" value="KAJ2681130.1"/>
    <property type="molecule type" value="Genomic_DNA"/>
</dbReference>
<accession>A0A9W8L0U3</accession>
<feature type="compositionally biased region" description="Acidic residues" evidence="1">
    <location>
        <begin position="283"/>
        <end position="296"/>
    </location>
</feature>
<feature type="compositionally biased region" description="Low complexity" evidence="1">
    <location>
        <begin position="361"/>
        <end position="380"/>
    </location>
</feature>
<evidence type="ECO:0000313" key="4">
    <source>
        <dbReference type="Proteomes" id="UP001151518"/>
    </source>
</evidence>
<dbReference type="AlphaFoldDB" id="A0A9W8L0U3"/>
<evidence type="ECO:0000259" key="2">
    <source>
        <dbReference type="Pfam" id="PF09816"/>
    </source>
</evidence>
<feature type="compositionally biased region" description="Polar residues" evidence="1">
    <location>
        <begin position="381"/>
        <end position="398"/>
    </location>
</feature>
<name>A0A9W8L0U3_9FUNG</name>
<feature type="domain" description="Transcription elongation factor Eaf N-terminal" evidence="2">
    <location>
        <begin position="91"/>
        <end position="145"/>
    </location>
</feature>